<feature type="compositionally biased region" description="Basic and acidic residues" evidence="2">
    <location>
        <begin position="12"/>
        <end position="24"/>
    </location>
</feature>
<name>A0A1I8AZ19_MELHA</name>
<feature type="region of interest" description="Disordered" evidence="2">
    <location>
        <begin position="1"/>
        <end position="24"/>
    </location>
</feature>
<feature type="coiled-coil region" evidence="1">
    <location>
        <begin position="83"/>
        <end position="115"/>
    </location>
</feature>
<evidence type="ECO:0000313" key="3">
    <source>
        <dbReference type="Proteomes" id="UP000095281"/>
    </source>
</evidence>
<organism evidence="3 4">
    <name type="scientific">Meloidogyne hapla</name>
    <name type="common">Root-knot nematode worm</name>
    <dbReference type="NCBI Taxonomy" id="6305"/>
    <lineage>
        <taxon>Eukaryota</taxon>
        <taxon>Metazoa</taxon>
        <taxon>Ecdysozoa</taxon>
        <taxon>Nematoda</taxon>
        <taxon>Chromadorea</taxon>
        <taxon>Rhabditida</taxon>
        <taxon>Tylenchina</taxon>
        <taxon>Tylenchomorpha</taxon>
        <taxon>Tylenchoidea</taxon>
        <taxon>Meloidogynidae</taxon>
        <taxon>Meloidogyninae</taxon>
        <taxon>Meloidogyne</taxon>
    </lineage>
</organism>
<proteinExistence type="predicted"/>
<keyword evidence="1" id="KW-0175">Coiled coil</keyword>
<evidence type="ECO:0000256" key="1">
    <source>
        <dbReference type="SAM" id="Coils"/>
    </source>
</evidence>
<evidence type="ECO:0000256" key="2">
    <source>
        <dbReference type="SAM" id="MobiDB-lite"/>
    </source>
</evidence>
<dbReference type="AlphaFoldDB" id="A0A1I8AZ19"/>
<reference evidence="4" key="1">
    <citation type="submission" date="2016-11" db="UniProtKB">
        <authorList>
            <consortium name="WormBaseParasite"/>
        </authorList>
    </citation>
    <scope>IDENTIFICATION</scope>
</reference>
<dbReference type="WBParaSite" id="MhA1_Contig1077.frz3.gene6">
    <property type="protein sequence ID" value="MhA1_Contig1077.frz3.gene6"/>
    <property type="gene ID" value="MhA1_Contig1077.frz3.gene6"/>
</dbReference>
<accession>A0A1I8AZ19</accession>
<keyword evidence="3" id="KW-1185">Reference proteome</keyword>
<evidence type="ECO:0000313" key="4">
    <source>
        <dbReference type="WBParaSite" id="MhA1_Contig1077.frz3.gene6"/>
    </source>
</evidence>
<protein>
    <submittedName>
        <fullName evidence="4">Uncharacterized protein</fullName>
    </submittedName>
</protein>
<dbReference type="Proteomes" id="UP000095281">
    <property type="component" value="Unplaced"/>
</dbReference>
<feature type="compositionally biased region" description="Polar residues" evidence="2">
    <location>
        <begin position="1"/>
        <end position="11"/>
    </location>
</feature>
<sequence length="149" mass="17408">MDKSNQDISENGQKELSDESECKNENEEILNFQSKFYVLLENQNEISSPDETENVNLNIKLKNPKKKKKLKIKLPKKSPDNELDELVKLIQSKNKLKRELENEEFEENSNKYKNEENILDKLLNINLNVLLSNINIVSLNNSSRPSFEE</sequence>